<comment type="similarity">
    <text evidence="1">Belongs to the methyltransferase superfamily.</text>
</comment>
<feature type="compositionally biased region" description="Basic residues" evidence="5">
    <location>
        <begin position="471"/>
        <end position="480"/>
    </location>
</feature>
<keyword evidence="3" id="KW-0808">Transferase</keyword>
<dbReference type="InterPro" id="IPR013216">
    <property type="entry name" value="Methyltransf_11"/>
</dbReference>
<proteinExistence type="inferred from homology"/>
<keyword evidence="2" id="KW-0489">Methyltransferase</keyword>
<dbReference type="Gene3D" id="3.40.50.150">
    <property type="entry name" value="Vaccinia Virus protein VP39"/>
    <property type="match status" value="2"/>
</dbReference>
<dbReference type="Pfam" id="PF08241">
    <property type="entry name" value="Methyltransf_11"/>
    <property type="match status" value="1"/>
</dbReference>
<reference evidence="7" key="1">
    <citation type="submission" date="2024-02" db="EMBL/GenBank/DDBJ databases">
        <authorList>
            <consortium name="ELIXIR-Norway"/>
            <consortium name="Elixir Norway"/>
        </authorList>
    </citation>
    <scope>NUCLEOTIDE SEQUENCE</scope>
</reference>
<keyword evidence="8" id="KW-1185">Reference proteome</keyword>
<evidence type="ECO:0000256" key="3">
    <source>
        <dbReference type="ARBA" id="ARBA00022679"/>
    </source>
</evidence>
<evidence type="ECO:0000259" key="6">
    <source>
        <dbReference type="Pfam" id="PF08241"/>
    </source>
</evidence>
<keyword evidence="4" id="KW-0511">Multifunctional enzyme</keyword>
<feature type="domain" description="Methyltransferase type 11" evidence="6">
    <location>
        <begin position="64"/>
        <end position="168"/>
    </location>
</feature>
<feature type="region of interest" description="Disordered" evidence="5">
    <location>
        <begin position="453"/>
        <end position="493"/>
    </location>
</feature>
<gene>
    <name evidence="7" type="ORF">CSSPJE1EN1_LOCUS12224</name>
</gene>
<dbReference type="EMBL" id="OZ020114">
    <property type="protein sequence ID" value="CAK9266746.1"/>
    <property type="molecule type" value="Genomic_DNA"/>
</dbReference>
<sequence length="766" mass="84043">MGVDAAVPLPKSLKDFGDEKYWDDFFRASKGQAFEWYGSWADLPQLLQLHCGLRPDQQPSLQILVVGCGNSALSAHMYDAGFTSIVNVDFNRRVITEMLRLHVRARPLMRWLVMDITALQFAESSFDVVVDKGSLDALTGEPEEPLTAAKSLLSEVKRVLRPGGQYVCVTLAQKHVIGVLLETLRQGWEICLHQVSEASRDPSSPLQPFLVVATKTNSADIPLVTLLTGDVPHANSLVDVVNEENKLRSEARSAGYKTSLKPDEKEIESKLQDIYEQLHPGRRNTVVLGGHYPAVVMDAKPHSASPTYRSAVFLVPKGRAHEWLFSSEEGQWQVLESAQAGRLILVMLDTHQYPGSLSAVQDELSPLVKQLLPLDCRDAPNVPYMTTNDGLYRRTVVEEIESPMTGTIQVEDVVLDADKSSGNKVGNQNCFRRLVFRRNPNLIQSDASLVLVKGPSKDKDRPSTVREAGRRHGSGKKKGKAKDSSNSIKQDSAEEFKVDHSHLVSKYHEAMIVGLSLIAENLEQWVTAKEPIRALVVGLGAGLLPMFLHNHLPIDHIQVVELDGVIGDVAKRQFGFVENDRMQLHVGDGIEAVCSIARLSTHISKNTGGTLASELANDLSGVHCNERTIKTEGKLHILFIDADSQDPSNGLSCPPAEFLEESFLHAASDALVEGGILAINVVSRAAAPHVTSVEVLRKVFEEVYDLEIDEDVNRVLLALPQKSPAEHSPGGLQAAASTLGKLAARFNSWGNGPSLKDVIRTLKRLK</sequence>
<organism evidence="7 8">
    <name type="scientific">Sphagnum jensenii</name>
    <dbReference type="NCBI Taxonomy" id="128206"/>
    <lineage>
        <taxon>Eukaryota</taxon>
        <taxon>Viridiplantae</taxon>
        <taxon>Streptophyta</taxon>
        <taxon>Embryophyta</taxon>
        <taxon>Bryophyta</taxon>
        <taxon>Sphagnophytina</taxon>
        <taxon>Sphagnopsida</taxon>
        <taxon>Sphagnales</taxon>
        <taxon>Sphagnaceae</taxon>
        <taxon>Sphagnum</taxon>
    </lineage>
</organism>
<evidence type="ECO:0000313" key="7">
    <source>
        <dbReference type="EMBL" id="CAK9266746.1"/>
    </source>
</evidence>
<dbReference type="PANTHER" id="PTHR12176:SF78">
    <property type="entry name" value="EEF1A LYSINE AND N-TERMINAL METHYLTRANSFERASE"/>
    <property type="match status" value="1"/>
</dbReference>
<feature type="compositionally biased region" description="Basic and acidic residues" evidence="5">
    <location>
        <begin position="455"/>
        <end position="470"/>
    </location>
</feature>
<dbReference type="InterPro" id="IPR051419">
    <property type="entry name" value="Lys/N-term_MeTrsfase_sf"/>
</dbReference>
<protein>
    <recommendedName>
        <fullName evidence="6">Methyltransferase type 11 domain-containing protein</fullName>
    </recommendedName>
</protein>
<dbReference type="Proteomes" id="UP001497444">
    <property type="component" value="Chromosome 19"/>
</dbReference>
<evidence type="ECO:0000256" key="1">
    <source>
        <dbReference type="ARBA" id="ARBA00008361"/>
    </source>
</evidence>
<dbReference type="PANTHER" id="PTHR12176">
    <property type="entry name" value="SAM-DEPENDENT METHYLTRANSFERASE SUPERFAMILY PROTEIN"/>
    <property type="match status" value="1"/>
</dbReference>
<evidence type="ECO:0000256" key="5">
    <source>
        <dbReference type="SAM" id="MobiDB-lite"/>
    </source>
</evidence>
<dbReference type="CDD" id="cd02440">
    <property type="entry name" value="AdoMet_MTases"/>
    <property type="match status" value="1"/>
</dbReference>
<evidence type="ECO:0000256" key="4">
    <source>
        <dbReference type="ARBA" id="ARBA00023268"/>
    </source>
</evidence>
<name>A0ABP0WKP4_9BRYO</name>
<evidence type="ECO:0000256" key="2">
    <source>
        <dbReference type="ARBA" id="ARBA00022603"/>
    </source>
</evidence>
<evidence type="ECO:0000313" key="8">
    <source>
        <dbReference type="Proteomes" id="UP001497444"/>
    </source>
</evidence>
<dbReference type="SUPFAM" id="SSF53335">
    <property type="entry name" value="S-adenosyl-L-methionine-dependent methyltransferases"/>
    <property type="match status" value="2"/>
</dbReference>
<dbReference type="InterPro" id="IPR029063">
    <property type="entry name" value="SAM-dependent_MTases_sf"/>
</dbReference>
<accession>A0ABP0WKP4</accession>